<keyword evidence="1" id="KW-0489">Methyltransferase</keyword>
<evidence type="ECO:0000259" key="4">
    <source>
        <dbReference type="Pfam" id="PF13649"/>
    </source>
</evidence>
<dbReference type="SUPFAM" id="SSF53335">
    <property type="entry name" value="S-adenosyl-L-methionine-dependent methyltransferases"/>
    <property type="match status" value="1"/>
</dbReference>
<dbReference type="GO" id="GO:0032259">
    <property type="term" value="P:methylation"/>
    <property type="evidence" value="ECO:0007669"/>
    <property type="project" value="UniProtKB-KW"/>
</dbReference>
<evidence type="ECO:0000256" key="1">
    <source>
        <dbReference type="ARBA" id="ARBA00022603"/>
    </source>
</evidence>
<dbReference type="GO" id="GO:0008168">
    <property type="term" value="F:methyltransferase activity"/>
    <property type="evidence" value="ECO:0007669"/>
    <property type="project" value="UniProtKB-KW"/>
</dbReference>
<accession>A0A381T4P7</accession>
<sequence length="227" mass="25776">MDDHVPSQAVVDEVYQFLGVINRWFGGTHATIDRFNEFSRGWEPGAPVTVLDVACGGGDLARALVAWGRSRGFDLRVTALDISVRALDCARRRGGADDRLRFVCGDVHQAPCLERTFDYVCCSLFFHHLTDDDVVRTLRAFDRLARCGVVVNDLVRSWRHLFWSWLFTRPFNEVLRQDGPLSVRRAFTPPELVRLVECSEVDWLSVRSHFGHRMSLAGERRLGGDAD</sequence>
<evidence type="ECO:0000256" key="3">
    <source>
        <dbReference type="ARBA" id="ARBA00022691"/>
    </source>
</evidence>
<dbReference type="InterPro" id="IPR041698">
    <property type="entry name" value="Methyltransf_25"/>
</dbReference>
<reference evidence="5" key="1">
    <citation type="submission" date="2018-05" db="EMBL/GenBank/DDBJ databases">
        <authorList>
            <person name="Lanie J.A."/>
            <person name="Ng W.-L."/>
            <person name="Kazmierczak K.M."/>
            <person name="Andrzejewski T.M."/>
            <person name="Davidsen T.M."/>
            <person name="Wayne K.J."/>
            <person name="Tettelin H."/>
            <person name="Glass J.I."/>
            <person name="Rusch D."/>
            <person name="Podicherti R."/>
            <person name="Tsui H.-C.T."/>
            <person name="Winkler M.E."/>
        </authorList>
    </citation>
    <scope>NUCLEOTIDE SEQUENCE</scope>
</reference>
<dbReference type="Gene3D" id="3.40.50.150">
    <property type="entry name" value="Vaccinia Virus protein VP39"/>
    <property type="match status" value="1"/>
</dbReference>
<feature type="domain" description="Methyltransferase" evidence="4">
    <location>
        <begin position="50"/>
        <end position="146"/>
    </location>
</feature>
<organism evidence="5">
    <name type="scientific">marine metagenome</name>
    <dbReference type="NCBI Taxonomy" id="408172"/>
    <lineage>
        <taxon>unclassified sequences</taxon>
        <taxon>metagenomes</taxon>
        <taxon>ecological metagenomes</taxon>
    </lineage>
</organism>
<evidence type="ECO:0000313" key="5">
    <source>
        <dbReference type="EMBL" id="SVA11172.1"/>
    </source>
</evidence>
<gene>
    <name evidence="5" type="ORF">METZ01_LOCUS64026</name>
</gene>
<protein>
    <recommendedName>
        <fullName evidence="4">Methyltransferase domain-containing protein</fullName>
    </recommendedName>
</protein>
<dbReference type="CDD" id="cd02440">
    <property type="entry name" value="AdoMet_MTases"/>
    <property type="match status" value="1"/>
</dbReference>
<dbReference type="PANTHER" id="PTHR43464:SF19">
    <property type="entry name" value="UBIQUINONE BIOSYNTHESIS O-METHYLTRANSFERASE, MITOCHONDRIAL"/>
    <property type="match status" value="1"/>
</dbReference>
<dbReference type="InterPro" id="IPR029063">
    <property type="entry name" value="SAM-dependent_MTases_sf"/>
</dbReference>
<evidence type="ECO:0000256" key="2">
    <source>
        <dbReference type="ARBA" id="ARBA00022679"/>
    </source>
</evidence>
<keyword evidence="2" id="KW-0808">Transferase</keyword>
<name>A0A381T4P7_9ZZZZ</name>
<dbReference type="AlphaFoldDB" id="A0A381T4P7"/>
<dbReference type="PANTHER" id="PTHR43464">
    <property type="entry name" value="METHYLTRANSFERASE"/>
    <property type="match status" value="1"/>
</dbReference>
<proteinExistence type="predicted"/>
<dbReference type="Pfam" id="PF13649">
    <property type="entry name" value="Methyltransf_25"/>
    <property type="match status" value="1"/>
</dbReference>
<dbReference type="EMBL" id="UINC01004023">
    <property type="protein sequence ID" value="SVA11172.1"/>
    <property type="molecule type" value="Genomic_DNA"/>
</dbReference>
<keyword evidence="3" id="KW-0949">S-adenosyl-L-methionine</keyword>